<dbReference type="InterPro" id="IPR020472">
    <property type="entry name" value="WD40_PAC1"/>
</dbReference>
<feature type="repeat" description="WD" evidence="3">
    <location>
        <begin position="821"/>
        <end position="866"/>
    </location>
</feature>
<dbReference type="PROSITE" id="PS00678">
    <property type="entry name" value="WD_REPEATS_1"/>
    <property type="match status" value="9"/>
</dbReference>
<comment type="caution">
    <text evidence="7">The sequence shown here is derived from an EMBL/GenBank/DDBJ whole genome shotgun (WGS) entry which is preliminary data.</text>
</comment>
<dbReference type="AlphaFoldDB" id="A0A2S6H8X2"/>
<evidence type="ECO:0000256" key="3">
    <source>
        <dbReference type="PROSITE-ProRule" id="PRU00221"/>
    </source>
</evidence>
<dbReference type="InterPro" id="IPR027417">
    <property type="entry name" value="P-loop_NTPase"/>
</dbReference>
<dbReference type="RefSeq" id="WP_104430192.1">
    <property type="nucleotide sequence ID" value="NZ_PTIZ01000013.1"/>
</dbReference>
<sequence length="1212" mass="132790">MSSSDQNIKLDAQNPWPGLPAYNESGHDFFYGRDEEANELLRLVRLNPLTALYSKSGLGKSSLLQAGLFPRLRDEHFLPVYILLDVSEAAEGFVLEQVSRKLQKELEAKEADFPAFEPGESLWHYLHRRDLELWSKDNFILTPVLVFDQFEEIFSRSGAGQEQICKVFYELADLIENRIPVEFVSGEKGRLAAEKLDLSARNYHIVLSFREDFLPDIRNWERDVPSLLKNWLQIQPLSQEQAKKAVQNAGKAILADDAAEAIVKSVSSAAQGDATDLQIDAVDVQGDNSVEPVLLSLCCYQLNRRRKQDKLEFIDANMVDRLGQDILQDFYNEALSDMPKEVAKFIEDELIQGNRYRSSYPLNQAKKEGRITQEQLNKLIGHHRLLRIDRQRGVRRIELIHDRLVGVVSKVRDQRLAEEMQREEAERRQQAEERAELERARADAEAEAKATAETAAKKLGRQRKLLGYVVGILCVIMVWGVVKTIQASYLQQAFGIEARRSVSLQLAFSAQGILDGSQTGSDTQAYLQILAANQLMPDGEAEAVVNAALFSGLRDIQNQRQIIETRGAITAITIDKEGKTIATGFTDGSLRLWKAETGQPVGQPLWGHGELVTSLAFNTDGTKLVSGSNDKTLRLWDAKNGKPIGEPLTGHGRAVTGVAFSPDGKKIASSSHDQTLRLWDADTLQTIGRPLTGQGSGITSVAFNPDGTQLVSGSVGKALQLWDVASQKKAGLPPLLGHEAAVTSVAFSPNGAIIVSGSEDQTVRLWDAKTGEPVGEPLKGHEDIVTSVAFNLGGNKIASSSQDQSIRLWDTKTGRPIRAPLRGHSGKVSGVVFGPDDSDDQWLASGGYDDNTLRLWNLNATRWVGSGHDGTVAAIAYSPNGKFIVSGSYDKTLRLWDAKTGEPVGEPLKGHQAGVSSVAFSPDGKLIVSGSYDKTLRLWDAKTGDPLGKLVKGHSAGISSVAFSPDGERIVSGSDDGTVRLWDTKNRSPVGSPMTGHNDVVSSVAFSRDGTKIVSGSFDKNLRLWNTATGKQIGDPLVGHDDAVTSVAFGSDDNRIVSGSYDKNLRLWRQDAKTGSFSSKPMSGHTDWVTSVAFSRDGNKIVSGSRDQTLRVWSAQTGKPEGIPFRSHKKGVWSVAFSPDGAWIASGSADKTLQTWPATIKVSADELCKKLSRNMSYKEWNTWVSSRFEYRKQCPGLPISPDEPEPASATEK</sequence>
<protein>
    <submittedName>
        <fullName evidence="7">WD40 repeat protein</fullName>
    </submittedName>
</protein>
<feature type="coiled-coil region" evidence="4">
    <location>
        <begin position="408"/>
        <end position="454"/>
    </location>
</feature>
<dbReference type="SUPFAM" id="SSF50998">
    <property type="entry name" value="Quinoprotein alcohol dehydrogenase-like"/>
    <property type="match status" value="1"/>
</dbReference>
<dbReference type="InterPro" id="IPR001680">
    <property type="entry name" value="WD40_rpt"/>
</dbReference>
<keyword evidence="1 3" id="KW-0853">WD repeat</keyword>
<feature type="repeat" description="WD" evidence="3">
    <location>
        <begin position="691"/>
        <end position="732"/>
    </location>
</feature>
<evidence type="ECO:0000256" key="5">
    <source>
        <dbReference type="SAM" id="Phobius"/>
    </source>
</evidence>
<feature type="repeat" description="WD" evidence="3">
    <location>
        <begin position="994"/>
        <end position="1035"/>
    </location>
</feature>
<evidence type="ECO:0000313" key="7">
    <source>
        <dbReference type="EMBL" id="PPK73917.1"/>
    </source>
</evidence>
<feature type="repeat" description="WD" evidence="3">
    <location>
        <begin position="735"/>
        <end position="776"/>
    </location>
</feature>
<evidence type="ECO:0000256" key="1">
    <source>
        <dbReference type="ARBA" id="ARBA00022574"/>
    </source>
</evidence>
<dbReference type="SUPFAM" id="SSF52540">
    <property type="entry name" value="P-loop containing nucleoside triphosphate hydrolases"/>
    <property type="match status" value="1"/>
</dbReference>
<dbReference type="SMART" id="SM00320">
    <property type="entry name" value="WD40"/>
    <property type="match status" value="14"/>
</dbReference>
<feature type="repeat" description="WD" evidence="3">
    <location>
        <begin position="951"/>
        <end position="992"/>
    </location>
</feature>
<dbReference type="Pfam" id="PF00400">
    <property type="entry name" value="WD40"/>
    <property type="match status" value="14"/>
</dbReference>
<keyword evidence="5" id="KW-1133">Transmembrane helix</keyword>
<proteinExistence type="predicted"/>
<dbReference type="InterPro" id="IPR036322">
    <property type="entry name" value="WD40_repeat_dom_sf"/>
</dbReference>
<feature type="transmembrane region" description="Helical" evidence="5">
    <location>
        <begin position="465"/>
        <end position="482"/>
    </location>
</feature>
<dbReference type="InterPro" id="IPR011047">
    <property type="entry name" value="Quinoprotein_ADH-like_sf"/>
</dbReference>
<dbReference type="PROSITE" id="PS50294">
    <property type="entry name" value="WD_REPEATS_REGION"/>
    <property type="match status" value="12"/>
</dbReference>
<feature type="repeat" description="WD" evidence="3">
    <location>
        <begin position="1082"/>
        <end position="1123"/>
    </location>
</feature>
<dbReference type="PANTHER" id="PTHR22847">
    <property type="entry name" value="WD40 REPEAT PROTEIN"/>
    <property type="match status" value="1"/>
</dbReference>
<dbReference type="SUPFAM" id="SSF50978">
    <property type="entry name" value="WD40 repeat-like"/>
    <property type="match status" value="1"/>
</dbReference>
<evidence type="ECO:0000313" key="8">
    <source>
        <dbReference type="Proteomes" id="UP000240010"/>
    </source>
</evidence>
<gene>
    <name evidence="7" type="ORF">B0F87_11328</name>
</gene>
<feature type="domain" description="Novel STAND NTPase 1" evidence="6">
    <location>
        <begin position="15"/>
        <end position="426"/>
    </location>
</feature>
<dbReference type="Gene3D" id="3.40.50.300">
    <property type="entry name" value="P-loop containing nucleotide triphosphate hydrolases"/>
    <property type="match status" value="1"/>
</dbReference>
<feature type="repeat" description="WD" evidence="3">
    <location>
        <begin position="648"/>
        <end position="689"/>
    </location>
</feature>
<dbReference type="CDD" id="cd00200">
    <property type="entry name" value="WD40"/>
    <property type="match status" value="2"/>
</dbReference>
<feature type="repeat" description="WD" evidence="3">
    <location>
        <begin position="908"/>
        <end position="949"/>
    </location>
</feature>
<organism evidence="7 8">
    <name type="scientific">Methylobacter tundripaludum</name>
    <dbReference type="NCBI Taxonomy" id="173365"/>
    <lineage>
        <taxon>Bacteria</taxon>
        <taxon>Pseudomonadati</taxon>
        <taxon>Pseudomonadota</taxon>
        <taxon>Gammaproteobacteria</taxon>
        <taxon>Methylococcales</taxon>
        <taxon>Methylococcaceae</taxon>
        <taxon>Methylobacter</taxon>
    </lineage>
</organism>
<evidence type="ECO:0000259" key="6">
    <source>
        <dbReference type="Pfam" id="PF20703"/>
    </source>
</evidence>
<keyword evidence="5" id="KW-0472">Membrane</keyword>
<feature type="repeat" description="WD" evidence="3">
    <location>
        <begin position="778"/>
        <end position="819"/>
    </location>
</feature>
<dbReference type="Gene3D" id="2.130.10.10">
    <property type="entry name" value="YVTN repeat-like/Quinoprotein amine dehydrogenase"/>
    <property type="match status" value="5"/>
</dbReference>
<keyword evidence="4" id="KW-0175">Coiled coil</keyword>
<dbReference type="InterPro" id="IPR015943">
    <property type="entry name" value="WD40/YVTN_repeat-like_dom_sf"/>
</dbReference>
<dbReference type="PRINTS" id="PR00320">
    <property type="entry name" value="GPROTEINBRPT"/>
</dbReference>
<evidence type="ECO:0000256" key="2">
    <source>
        <dbReference type="ARBA" id="ARBA00022737"/>
    </source>
</evidence>
<dbReference type="InterPro" id="IPR049052">
    <property type="entry name" value="nSTAND1"/>
</dbReference>
<keyword evidence="5" id="KW-0812">Transmembrane</keyword>
<evidence type="ECO:0000256" key="4">
    <source>
        <dbReference type="SAM" id="Coils"/>
    </source>
</evidence>
<dbReference type="Proteomes" id="UP000240010">
    <property type="component" value="Unassembled WGS sequence"/>
</dbReference>
<accession>A0A2S6H8X2</accession>
<dbReference type="PROSITE" id="PS50082">
    <property type="entry name" value="WD_REPEATS_2"/>
    <property type="match status" value="14"/>
</dbReference>
<feature type="repeat" description="WD" evidence="3">
    <location>
        <begin position="562"/>
        <end position="603"/>
    </location>
</feature>
<name>A0A2S6H8X2_9GAMM</name>
<dbReference type="PANTHER" id="PTHR22847:SF637">
    <property type="entry name" value="WD REPEAT DOMAIN 5B"/>
    <property type="match status" value="1"/>
</dbReference>
<reference evidence="7 8" key="1">
    <citation type="submission" date="2018-02" db="EMBL/GenBank/DDBJ databases">
        <title>Subsurface microbial communities from deep shales in Ohio and West Virginia, USA.</title>
        <authorList>
            <person name="Wrighton K."/>
        </authorList>
    </citation>
    <scope>NUCLEOTIDE SEQUENCE [LARGE SCALE GENOMIC DNA]</scope>
    <source>
        <strain evidence="7 8">OWC-DMM</strain>
    </source>
</reference>
<feature type="repeat" description="WD" evidence="3">
    <location>
        <begin position="865"/>
        <end position="906"/>
    </location>
</feature>
<dbReference type="EMBL" id="PTIZ01000013">
    <property type="protein sequence ID" value="PPK73917.1"/>
    <property type="molecule type" value="Genomic_DNA"/>
</dbReference>
<feature type="repeat" description="WD" evidence="3">
    <location>
        <begin position="1125"/>
        <end position="1156"/>
    </location>
</feature>
<dbReference type="InterPro" id="IPR019775">
    <property type="entry name" value="WD40_repeat_CS"/>
</dbReference>
<feature type="repeat" description="WD" evidence="3">
    <location>
        <begin position="1037"/>
        <end position="1068"/>
    </location>
</feature>
<keyword evidence="2" id="KW-0677">Repeat</keyword>
<feature type="repeat" description="WD" evidence="3">
    <location>
        <begin position="605"/>
        <end position="646"/>
    </location>
</feature>
<dbReference type="Pfam" id="PF20703">
    <property type="entry name" value="nSTAND1"/>
    <property type="match status" value="1"/>
</dbReference>